<evidence type="ECO:0000313" key="2">
    <source>
        <dbReference type="Proteomes" id="UP000799750"/>
    </source>
</evidence>
<proteinExistence type="predicted"/>
<organism evidence="1 2">
    <name type="scientific">Lophium mytilinum</name>
    <dbReference type="NCBI Taxonomy" id="390894"/>
    <lineage>
        <taxon>Eukaryota</taxon>
        <taxon>Fungi</taxon>
        <taxon>Dikarya</taxon>
        <taxon>Ascomycota</taxon>
        <taxon>Pezizomycotina</taxon>
        <taxon>Dothideomycetes</taxon>
        <taxon>Pleosporomycetidae</taxon>
        <taxon>Mytilinidiales</taxon>
        <taxon>Mytilinidiaceae</taxon>
        <taxon>Lophium</taxon>
    </lineage>
</organism>
<evidence type="ECO:0000313" key="1">
    <source>
        <dbReference type="EMBL" id="KAF2491228.1"/>
    </source>
</evidence>
<name>A0A6A6QFP6_9PEZI</name>
<accession>A0A6A6QFP6</accession>
<dbReference type="EMBL" id="MU004196">
    <property type="protein sequence ID" value="KAF2491228.1"/>
    <property type="molecule type" value="Genomic_DNA"/>
</dbReference>
<dbReference type="Proteomes" id="UP000799750">
    <property type="component" value="Unassembled WGS sequence"/>
</dbReference>
<dbReference type="OrthoDB" id="10346978at2759"/>
<dbReference type="AlphaFoldDB" id="A0A6A6QFP6"/>
<keyword evidence="2" id="KW-1185">Reference proteome</keyword>
<gene>
    <name evidence="1" type="ORF">BU16DRAFT_543465</name>
</gene>
<protein>
    <submittedName>
        <fullName evidence="1">Uncharacterized protein</fullName>
    </submittedName>
</protein>
<reference evidence="1" key="1">
    <citation type="journal article" date="2020" name="Stud. Mycol.">
        <title>101 Dothideomycetes genomes: a test case for predicting lifestyles and emergence of pathogens.</title>
        <authorList>
            <person name="Haridas S."/>
            <person name="Albert R."/>
            <person name="Binder M."/>
            <person name="Bloem J."/>
            <person name="Labutti K."/>
            <person name="Salamov A."/>
            <person name="Andreopoulos B."/>
            <person name="Baker S."/>
            <person name="Barry K."/>
            <person name="Bills G."/>
            <person name="Bluhm B."/>
            <person name="Cannon C."/>
            <person name="Castanera R."/>
            <person name="Culley D."/>
            <person name="Daum C."/>
            <person name="Ezra D."/>
            <person name="Gonzalez J."/>
            <person name="Henrissat B."/>
            <person name="Kuo A."/>
            <person name="Liang C."/>
            <person name="Lipzen A."/>
            <person name="Lutzoni F."/>
            <person name="Magnuson J."/>
            <person name="Mondo S."/>
            <person name="Nolan M."/>
            <person name="Ohm R."/>
            <person name="Pangilinan J."/>
            <person name="Park H.-J."/>
            <person name="Ramirez L."/>
            <person name="Alfaro M."/>
            <person name="Sun H."/>
            <person name="Tritt A."/>
            <person name="Yoshinaga Y."/>
            <person name="Zwiers L.-H."/>
            <person name="Turgeon B."/>
            <person name="Goodwin S."/>
            <person name="Spatafora J."/>
            <person name="Crous P."/>
            <person name="Grigoriev I."/>
        </authorList>
    </citation>
    <scope>NUCLEOTIDE SEQUENCE</scope>
    <source>
        <strain evidence="1">CBS 269.34</strain>
    </source>
</reference>
<sequence length="226" mass="25399">MLDQDQDDQDNPANSKAAPNPCIINFGYLGRPAKYTRQLFEGSFTRIADGDPKLVLFTVQHEDDDQIDVRFPTGAVASTASGSSICLERQFSPSQRQFLTFDQRAGFPRSPSSDDYNPLPNMEYNQEGGLTTTWYKKDIEDEELGVFGVFGRVHTHIHPAGGRKEMSPAPTCSVRVEWGNCWMTVSRELRSEYSDELYDTIISLEPTTDLPRSTVPLLPAILEEQE</sequence>